<proteinExistence type="predicted"/>
<dbReference type="PANTHER" id="PTHR46704:SF1">
    <property type="entry name" value="TELOMERE LENGTH REGULATION PROTEIN TEL2 HOMOLOG"/>
    <property type="match status" value="1"/>
</dbReference>
<dbReference type="AlphaFoldDB" id="A0A9P0XGW8"/>
<comment type="caution">
    <text evidence="1">The sequence shown here is derived from an EMBL/GenBank/DDBJ whole genome shotgun (WGS) entry which is preliminary data.</text>
</comment>
<sequence>MVPVLSYSQHKSAGLQSVTVAEPLRQLSSDILPAIPDFIWLYGKWNCSIGVPGWNVFMESATANLHYGRSKVMCLPFINAPPSDYETIFTSLQEAVRNSKRCNQKTTMVTFDQPLYWKARDIVGAAYPTSKLKDVVVRLGGFHLLMSFMGTIGAIMSGSGIEDLLKLIYAENCVDKILCGHAYARAEISCSVICMHCSGQTCSNVARVDILLDDDDDVCNDDDDDALIESASFTTFQQTQQLEEFTEDEDLQPGPSKRKKT</sequence>
<accession>A0A9P0XGW8</accession>
<reference evidence="1" key="1">
    <citation type="submission" date="2022-05" db="EMBL/GenBank/DDBJ databases">
        <authorList>
            <person name="Okamura Y."/>
        </authorList>
    </citation>
    <scope>NUCLEOTIDE SEQUENCE</scope>
</reference>
<dbReference type="Proteomes" id="UP001152562">
    <property type="component" value="Unassembled WGS sequence"/>
</dbReference>
<dbReference type="PANTHER" id="PTHR46704">
    <property type="entry name" value="CXC DOMAIN-CONTAINING PROTEIN-RELATED"/>
    <property type="match status" value="1"/>
</dbReference>
<evidence type="ECO:0000313" key="2">
    <source>
        <dbReference type="Proteomes" id="UP001152562"/>
    </source>
</evidence>
<dbReference type="EMBL" id="CALOZG010000040">
    <property type="protein sequence ID" value="CAH4034415.1"/>
    <property type="molecule type" value="Genomic_DNA"/>
</dbReference>
<organism evidence="1 2">
    <name type="scientific">Pieris brassicae</name>
    <name type="common">White butterfly</name>
    <name type="synonym">Large white butterfly</name>
    <dbReference type="NCBI Taxonomy" id="7116"/>
    <lineage>
        <taxon>Eukaryota</taxon>
        <taxon>Metazoa</taxon>
        <taxon>Ecdysozoa</taxon>
        <taxon>Arthropoda</taxon>
        <taxon>Hexapoda</taxon>
        <taxon>Insecta</taxon>
        <taxon>Pterygota</taxon>
        <taxon>Neoptera</taxon>
        <taxon>Endopterygota</taxon>
        <taxon>Lepidoptera</taxon>
        <taxon>Glossata</taxon>
        <taxon>Ditrysia</taxon>
        <taxon>Papilionoidea</taxon>
        <taxon>Pieridae</taxon>
        <taxon>Pierinae</taxon>
        <taxon>Pieris</taxon>
    </lineage>
</organism>
<protein>
    <submittedName>
        <fullName evidence="1">Uncharacterized protein</fullName>
    </submittedName>
</protein>
<name>A0A9P0XGW8_PIEBR</name>
<keyword evidence="2" id="KW-1185">Reference proteome</keyword>
<gene>
    <name evidence="1" type="ORF">PIBRA_LOCUS10598</name>
</gene>
<evidence type="ECO:0000313" key="1">
    <source>
        <dbReference type="EMBL" id="CAH4034415.1"/>
    </source>
</evidence>